<sequence>MPWRTRILSRYVLPETADEVVEISSSDHETAHDVPNESEIDALISSARFEASVGDTHRSLVQKDETVEEDRIPSFSEPLGSDVQTSAAALGASSLPSGPCIQGQQLSALVAHSFSSTIKYNDVEMPWERGVYKQIFGNSSSSLLGETLQLSSTSLTLVSNQVRPNAVQDQAAELAVEPMRTGTIFETAISKISDRSYEENRTRLYNLAVGKWHSILKSCLIASDVGRKIAALDEHWTQSQETEEIIRAVLGVRSPTTAISRANAILRFLRWSSEMPSSADIPYTEDFAWKYVCF</sequence>
<accession>A0ABP0SSU1</accession>
<gene>
    <name evidence="2" type="ORF">CCMP2556_LOCUS53360</name>
</gene>
<reference evidence="2 3" key="1">
    <citation type="submission" date="2024-02" db="EMBL/GenBank/DDBJ databases">
        <authorList>
            <person name="Chen Y."/>
            <person name="Shah S."/>
            <person name="Dougan E. K."/>
            <person name="Thang M."/>
            <person name="Chan C."/>
        </authorList>
    </citation>
    <scope>NUCLEOTIDE SEQUENCE [LARGE SCALE GENOMIC DNA]</scope>
</reference>
<comment type="caution">
    <text evidence="2">The sequence shown here is derived from an EMBL/GenBank/DDBJ whole genome shotgun (WGS) entry which is preliminary data.</text>
</comment>
<dbReference type="EMBL" id="CAXAMN010028158">
    <property type="protein sequence ID" value="CAK9115453.1"/>
    <property type="molecule type" value="Genomic_DNA"/>
</dbReference>
<evidence type="ECO:0000313" key="3">
    <source>
        <dbReference type="Proteomes" id="UP001642484"/>
    </source>
</evidence>
<evidence type="ECO:0000256" key="1">
    <source>
        <dbReference type="SAM" id="MobiDB-lite"/>
    </source>
</evidence>
<evidence type="ECO:0000313" key="2">
    <source>
        <dbReference type="EMBL" id="CAK9115453.1"/>
    </source>
</evidence>
<organism evidence="2 3">
    <name type="scientific">Durusdinium trenchii</name>
    <dbReference type="NCBI Taxonomy" id="1381693"/>
    <lineage>
        <taxon>Eukaryota</taxon>
        <taxon>Sar</taxon>
        <taxon>Alveolata</taxon>
        <taxon>Dinophyceae</taxon>
        <taxon>Suessiales</taxon>
        <taxon>Symbiodiniaceae</taxon>
        <taxon>Durusdinium</taxon>
    </lineage>
</organism>
<feature type="compositionally biased region" description="Basic and acidic residues" evidence="1">
    <location>
        <begin position="55"/>
        <end position="72"/>
    </location>
</feature>
<name>A0ABP0SSU1_9DINO</name>
<proteinExistence type="predicted"/>
<feature type="region of interest" description="Disordered" evidence="1">
    <location>
        <begin position="55"/>
        <end position="80"/>
    </location>
</feature>
<dbReference type="Proteomes" id="UP001642484">
    <property type="component" value="Unassembled WGS sequence"/>
</dbReference>
<keyword evidence="3" id="KW-1185">Reference proteome</keyword>
<evidence type="ECO:0008006" key="4">
    <source>
        <dbReference type="Google" id="ProtNLM"/>
    </source>
</evidence>
<protein>
    <recommendedName>
        <fullName evidence="4">Core-binding (CB) domain-containing protein</fullName>
    </recommendedName>
</protein>